<dbReference type="EMBL" id="LAZR01000129">
    <property type="protein sequence ID" value="KKN88400.1"/>
    <property type="molecule type" value="Genomic_DNA"/>
</dbReference>
<dbReference type="AlphaFoldDB" id="A0A0F9U591"/>
<evidence type="ECO:0000313" key="1">
    <source>
        <dbReference type="EMBL" id="KKN88400.1"/>
    </source>
</evidence>
<name>A0A0F9U591_9ZZZZ</name>
<accession>A0A0F9U591</accession>
<organism evidence="1">
    <name type="scientific">marine sediment metagenome</name>
    <dbReference type="NCBI Taxonomy" id="412755"/>
    <lineage>
        <taxon>unclassified sequences</taxon>
        <taxon>metagenomes</taxon>
        <taxon>ecological metagenomes</taxon>
    </lineage>
</organism>
<proteinExistence type="predicted"/>
<sequence length="92" mass="10202">MLGWFKRLLRCWLLVESRPSMILEVVLGGDIQKVVVSKVVGNRILCTIPGKGESACHLIGIGQAVDKKHFQELLKTLGGDEWFWPDGSVANL</sequence>
<gene>
    <name evidence="1" type="ORF">LCGC14_0249630</name>
</gene>
<protein>
    <submittedName>
        <fullName evidence="1">Uncharacterized protein</fullName>
    </submittedName>
</protein>
<reference evidence="1" key="1">
    <citation type="journal article" date="2015" name="Nature">
        <title>Complex archaea that bridge the gap between prokaryotes and eukaryotes.</title>
        <authorList>
            <person name="Spang A."/>
            <person name="Saw J.H."/>
            <person name="Jorgensen S.L."/>
            <person name="Zaremba-Niedzwiedzka K."/>
            <person name="Martijn J."/>
            <person name="Lind A.E."/>
            <person name="van Eijk R."/>
            <person name="Schleper C."/>
            <person name="Guy L."/>
            <person name="Ettema T.J."/>
        </authorList>
    </citation>
    <scope>NUCLEOTIDE SEQUENCE</scope>
</reference>
<comment type="caution">
    <text evidence="1">The sequence shown here is derived from an EMBL/GenBank/DDBJ whole genome shotgun (WGS) entry which is preliminary data.</text>
</comment>